<dbReference type="AlphaFoldDB" id="A0A183HJC2"/>
<organism evidence="4">
    <name type="scientific">Onchocerca flexuosa</name>
    <dbReference type="NCBI Taxonomy" id="387005"/>
    <lineage>
        <taxon>Eukaryota</taxon>
        <taxon>Metazoa</taxon>
        <taxon>Ecdysozoa</taxon>
        <taxon>Nematoda</taxon>
        <taxon>Chromadorea</taxon>
        <taxon>Rhabditida</taxon>
        <taxon>Spirurina</taxon>
        <taxon>Spiruromorpha</taxon>
        <taxon>Filarioidea</taxon>
        <taxon>Onchocercidae</taxon>
        <taxon>Onchocerca</taxon>
    </lineage>
</organism>
<reference evidence="2 3" key="2">
    <citation type="submission" date="2018-11" db="EMBL/GenBank/DDBJ databases">
        <authorList>
            <consortium name="Pathogen Informatics"/>
        </authorList>
    </citation>
    <scope>NUCLEOTIDE SEQUENCE [LARGE SCALE GENOMIC DNA]</scope>
</reference>
<dbReference type="Proteomes" id="UP000267606">
    <property type="component" value="Unassembled WGS sequence"/>
</dbReference>
<evidence type="ECO:0000313" key="2">
    <source>
        <dbReference type="EMBL" id="VDO51711.1"/>
    </source>
</evidence>
<dbReference type="WBParaSite" id="OFLC_0000758301-mRNA-1">
    <property type="protein sequence ID" value="OFLC_0000758301-mRNA-1"/>
    <property type="gene ID" value="OFLC_0000758301"/>
</dbReference>
<proteinExistence type="predicted"/>
<name>A0A183HJC2_9BILA</name>
<keyword evidence="3" id="KW-1185">Reference proteome</keyword>
<feature type="region of interest" description="Disordered" evidence="1">
    <location>
        <begin position="76"/>
        <end position="118"/>
    </location>
</feature>
<protein>
    <submittedName>
        <fullName evidence="4">DDE-1 domain-containing protein</fullName>
    </submittedName>
</protein>
<reference evidence="4" key="1">
    <citation type="submission" date="2016-06" db="UniProtKB">
        <authorList>
            <consortium name="WormBaseParasite"/>
        </authorList>
    </citation>
    <scope>IDENTIFICATION</scope>
</reference>
<accession>A0A183HJC2</accession>
<evidence type="ECO:0000313" key="4">
    <source>
        <dbReference type="WBParaSite" id="OFLC_0000758301-mRNA-1"/>
    </source>
</evidence>
<dbReference type="EMBL" id="UZAJ01008018">
    <property type="protein sequence ID" value="VDO51711.1"/>
    <property type="molecule type" value="Genomic_DNA"/>
</dbReference>
<sequence>MKVVKLLSSNICDAIENVHPILRKQLKKLILDGRVWGALSADHLAYIHNLLPNCTFEAELAPDDCKDLKHRRMYQGRAVKNSDDSESEGSGSSALDDGDEYLMRSDYSDSTEENNESRTFTELLTSKVTKKSTSFLNILSDVIM</sequence>
<evidence type="ECO:0000256" key="1">
    <source>
        <dbReference type="SAM" id="MobiDB-lite"/>
    </source>
</evidence>
<evidence type="ECO:0000313" key="3">
    <source>
        <dbReference type="Proteomes" id="UP000267606"/>
    </source>
</evidence>
<gene>
    <name evidence="2" type="ORF">OFLC_LOCUS7585</name>
</gene>